<evidence type="ECO:0000256" key="1">
    <source>
        <dbReference type="SAM" id="Phobius"/>
    </source>
</evidence>
<name>A0A8S1P6R1_9CILI</name>
<dbReference type="OrthoDB" id="301675at2759"/>
<reference evidence="2" key="1">
    <citation type="submission" date="2021-01" db="EMBL/GenBank/DDBJ databases">
        <authorList>
            <consortium name="Genoscope - CEA"/>
            <person name="William W."/>
        </authorList>
    </citation>
    <scope>NUCLEOTIDE SEQUENCE</scope>
</reference>
<feature type="transmembrane region" description="Helical" evidence="1">
    <location>
        <begin position="154"/>
        <end position="174"/>
    </location>
</feature>
<gene>
    <name evidence="2" type="ORF">PSON_ATCC_30995.1.T0700256</name>
</gene>
<protein>
    <recommendedName>
        <fullName evidence="4">Transmembrane protein</fullName>
    </recommendedName>
</protein>
<sequence>MNKYSLRFDNPKMEELYFQDQFEELFNFYTWACCLGTISAICVFTMEFIIPFGFGVWKYTLIMIPLGFVLSHRLIKYLPQYFNPVLAAMNISLGGLIFILLYFFSDSNILFLAGQTVVMIQYSLLLGSNIVINILVLLINQIGLMILSSIVQNYFNSLQLMFILALALVLKAVWSSEKMKRSFFLLKHQNIQLHKQLDNVFQLKIIRCKFDKKLNQLKLVNINKQAEKIIQDQKQFLQFIRQYSVVLLRSLSQPFQVLTSSQRFMQKSQTLEQILYNMLEGEDKEKSSEIYSEITKIAYRICIYKIIEKNQVQLIMLLQEDNEYLKILKLNKEVSKKNRNQRLLMACLEYAKKSLHLIKYLSSEIVDKNQKMHSNSIINFKTIKIIQNTQGTLFKSIHGYYNVLILNSMHQKFQETCQFKIMKLLNDLQQLRCIFCNVKQLPIYFEGDNIECESNYVLSLQLILNILQEFFLDNPYKSILIKTELLQYEQTKVVNYKIHLFVNENLNLDNSKNRIIANQFYYLKKVNKKIMKIIGWNNQITVINENNYLIIEYDLLHSLKEFKEAIKK</sequence>
<evidence type="ECO:0000313" key="3">
    <source>
        <dbReference type="Proteomes" id="UP000692954"/>
    </source>
</evidence>
<keyword evidence="1" id="KW-1133">Transmembrane helix</keyword>
<feature type="transmembrane region" description="Helical" evidence="1">
    <location>
        <begin position="81"/>
        <end position="104"/>
    </location>
</feature>
<accession>A0A8S1P6R1</accession>
<dbReference type="AlphaFoldDB" id="A0A8S1P6R1"/>
<proteinExistence type="predicted"/>
<dbReference type="EMBL" id="CAJJDN010000070">
    <property type="protein sequence ID" value="CAD8098710.1"/>
    <property type="molecule type" value="Genomic_DNA"/>
</dbReference>
<dbReference type="Proteomes" id="UP000692954">
    <property type="component" value="Unassembled WGS sequence"/>
</dbReference>
<feature type="transmembrane region" description="Helical" evidence="1">
    <location>
        <begin position="28"/>
        <end position="49"/>
    </location>
</feature>
<comment type="caution">
    <text evidence="2">The sequence shown here is derived from an EMBL/GenBank/DDBJ whole genome shotgun (WGS) entry which is preliminary data.</text>
</comment>
<evidence type="ECO:0000313" key="2">
    <source>
        <dbReference type="EMBL" id="CAD8098710.1"/>
    </source>
</evidence>
<feature type="transmembrane region" description="Helical" evidence="1">
    <location>
        <begin position="124"/>
        <end position="148"/>
    </location>
</feature>
<keyword evidence="1" id="KW-0812">Transmembrane</keyword>
<evidence type="ECO:0008006" key="4">
    <source>
        <dbReference type="Google" id="ProtNLM"/>
    </source>
</evidence>
<organism evidence="2 3">
    <name type="scientific">Paramecium sonneborni</name>
    <dbReference type="NCBI Taxonomy" id="65129"/>
    <lineage>
        <taxon>Eukaryota</taxon>
        <taxon>Sar</taxon>
        <taxon>Alveolata</taxon>
        <taxon>Ciliophora</taxon>
        <taxon>Intramacronucleata</taxon>
        <taxon>Oligohymenophorea</taxon>
        <taxon>Peniculida</taxon>
        <taxon>Parameciidae</taxon>
        <taxon>Paramecium</taxon>
    </lineage>
</organism>
<keyword evidence="3" id="KW-1185">Reference proteome</keyword>
<feature type="transmembrane region" description="Helical" evidence="1">
    <location>
        <begin position="56"/>
        <end position="75"/>
    </location>
</feature>
<keyword evidence="1" id="KW-0472">Membrane</keyword>